<feature type="binding site" evidence="9">
    <location>
        <position position="11"/>
    </location>
    <ligand>
        <name>substrate</name>
    </ligand>
</feature>
<protein>
    <recommendedName>
        <fullName evidence="3 9">Diaminopimelate epimerase</fullName>
        <shortName evidence="9">DAP epimerase</shortName>
        <ecNumber evidence="3 9">5.1.1.7</ecNumber>
    </recommendedName>
    <alternativeName>
        <fullName evidence="9">PLP-independent amino acid racemase</fullName>
    </alternativeName>
</protein>
<feature type="active site" description="Proton donor" evidence="9">
    <location>
        <position position="72"/>
    </location>
</feature>
<organism evidence="11 12">
    <name type="scientific">Clostridium acidisoli DSM 12555</name>
    <dbReference type="NCBI Taxonomy" id="1121291"/>
    <lineage>
        <taxon>Bacteria</taxon>
        <taxon>Bacillati</taxon>
        <taxon>Bacillota</taxon>
        <taxon>Clostridia</taxon>
        <taxon>Eubacteriales</taxon>
        <taxon>Clostridiaceae</taxon>
        <taxon>Clostridium</taxon>
    </lineage>
</organism>
<feature type="site" description="Could be important to modulate the pK values of the two catalytic cysteine residues" evidence="9">
    <location>
        <position position="162"/>
    </location>
</feature>
<evidence type="ECO:0000256" key="10">
    <source>
        <dbReference type="PROSITE-ProRule" id="PRU10125"/>
    </source>
</evidence>
<comment type="similarity">
    <text evidence="2 9">Belongs to the diaminopimelate epimerase family.</text>
</comment>
<proteinExistence type="inferred from homology"/>
<keyword evidence="5 9" id="KW-0028">Amino-acid biosynthesis</keyword>
<dbReference type="PROSITE" id="PS01326">
    <property type="entry name" value="DAP_EPIMERASE"/>
    <property type="match status" value="1"/>
</dbReference>
<dbReference type="InterPro" id="IPR001653">
    <property type="entry name" value="DAP_epimerase_DapF"/>
</dbReference>
<comment type="caution">
    <text evidence="9">Lacks conserved residue(s) required for the propagation of feature annotation.</text>
</comment>
<dbReference type="AlphaFoldDB" id="A0A1W1X1I5"/>
<feature type="binding site" evidence="9">
    <location>
        <begin position="210"/>
        <end position="211"/>
    </location>
    <ligand>
        <name>substrate</name>
    </ligand>
</feature>
<dbReference type="Pfam" id="PF01678">
    <property type="entry name" value="DAP_epimerase"/>
    <property type="match status" value="2"/>
</dbReference>
<evidence type="ECO:0000256" key="2">
    <source>
        <dbReference type="ARBA" id="ARBA00010219"/>
    </source>
</evidence>
<dbReference type="EC" id="5.1.1.7" evidence="3 9"/>
<comment type="pathway">
    <text evidence="1 9">Amino-acid biosynthesis; L-lysine biosynthesis via DAP pathway; DL-2,6-diaminopimelate from LL-2,6-diaminopimelate: step 1/1.</text>
</comment>
<evidence type="ECO:0000313" key="12">
    <source>
        <dbReference type="Proteomes" id="UP000192468"/>
    </source>
</evidence>
<evidence type="ECO:0000256" key="9">
    <source>
        <dbReference type="HAMAP-Rule" id="MF_00197"/>
    </source>
</evidence>
<dbReference type="EMBL" id="FWXH01000002">
    <property type="protein sequence ID" value="SMC17630.1"/>
    <property type="molecule type" value="Genomic_DNA"/>
</dbReference>
<feature type="active site" description="Proton acceptor" evidence="9">
    <location>
        <position position="219"/>
    </location>
</feature>
<evidence type="ECO:0000256" key="6">
    <source>
        <dbReference type="ARBA" id="ARBA00023154"/>
    </source>
</evidence>
<reference evidence="11 12" key="1">
    <citation type="submission" date="2017-04" db="EMBL/GenBank/DDBJ databases">
        <authorList>
            <person name="Afonso C.L."/>
            <person name="Miller P.J."/>
            <person name="Scott M.A."/>
            <person name="Spackman E."/>
            <person name="Goraichik I."/>
            <person name="Dimitrov K.M."/>
            <person name="Suarez D.L."/>
            <person name="Swayne D.E."/>
        </authorList>
    </citation>
    <scope>NUCLEOTIDE SEQUENCE [LARGE SCALE GENOMIC DNA]</scope>
    <source>
        <strain evidence="11 12">DSM 12555</strain>
    </source>
</reference>
<dbReference type="UniPathway" id="UPA00034">
    <property type="reaction ID" value="UER00025"/>
</dbReference>
<feature type="binding site" evidence="9">
    <location>
        <position position="192"/>
    </location>
    <ligand>
        <name>substrate</name>
    </ligand>
</feature>
<dbReference type="STRING" id="1121291.SAMN02745134_00394"/>
<evidence type="ECO:0000256" key="5">
    <source>
        <dbReference type="ARBA" id="ARBA00022605"/>
    </source>
</evidence>
<evidence type="ECO:0000256" key="7">
    <source>
        <dbReference type="ARBA" id="ARBA00023235"/>
    </source>
</evidence>
<feature type="binding site" evidence="9">
    <location>
        <begin position="220"/>
        <end position="221"/>
    </location>
    <ligand>
        <name>substrate</name>
    </ligand>
</feature>
<feature type="active site" evidence="10">
    <location>
        <position position="72"/>
    </location>
</feature>
<dbReference type="PANTHER" id="PTHR31689:SF0">
    <property type="entry name" value="DIAMINOPIMELATE EPIMERASE"/>
    <property type="match status" value="1"/>
</dbReference>
<evidence type="ECO:0000256" key="8">
    <source>
        <dbReference type="ARBA" id="ARBA00051712"/>
    </source>
</evidence>
<comment type="catalytic activity">
    <reaction evidence="8 9">
        <text>(2S,6S)-2,6-diaminopimelate = meso-2,6-diaminopimelate</text>
        <dbReference type="Rhea" id="RHEA:15393"/>
        <dbReference type="ChEBI" id="CHEBI:57609"/>
        <dbReference type="ChEBI" id="CHEBI:57791"/>
        <dbReference type="EC" id="5.1.1.7"/>
    </reaction>
</comment>
<keyword evidence="6 9" id="KW-0457">Lysine biosynthesis</keyword>
<comment type="function">
    <text evidence="9">Catalyzes the stereoinversion of LL-2,6-diaminopimelate (L,L-DAP) to meso-diaminopimelate (meso-DAP), a precursor of L-lysine and an essential component of the bacterial peptidoglycan.</text>
</comment>
<keyword evidence="4 9" id="KW-0963">Cytoplasm</keyword>
<dbReference type="GO" id="GO:0009089">
    <property type="term" value="P:lysine biosynthetic process via diaminopimelate"/>
    <property type="evidence" value="ECO:0007669"/>
    <property type="project" value="UniProtKB-UniRule"/>
</dbReference>
<dbReference type="GO" id="GO:0008837">
    <property type="term" value="F:diaminopimelate epimerase activity"/>
    <property type="evidence" value="ECO:0007669"/>
    <property type="project" value="UniProtKB-UniRule"/>
</dbReference>
<feature type="binding site" evidence="9">
    <location>
        <position position="63"/>
    </location>
    <ligand>
        <name>substrate</name>
    </ligand>
</feature>
<evidence type="ECO:0000313" key="11">
    <source>
        <dbReference type="EMBL" id="SMC17630.1"/>
    </source>
</evidence>
<evidence type="ECO:0000256" key="1">
    <source>
        <dbReference type="ARBA" id="ARBA00005196"/>
    </source>
</evidence>
<sequence length="275" mass="30195">MIFTKMHGTGNDFIIIDDRDEKFLNRESSIAKILCDRHFGIGADGILVIRNSNSADIEMIIINSDGSYAAMCGNGIRCFAKYAYDENIIKKNEISIMTGDGIKIAKIEDNGGIAEKVKIYMGTASFETKNIPALLKEDIINHTIFVNNKEYKINSMLMGVPHTVVMGKLEKFDVNEGKYIEKYNEIFPEGTNVNFCEVVDESHVKVKTWERGAGATLSCGTGCCASAVAANKLGLTGKKVQVSVPGGIVYVEIEEDGVYMIGDSMITFRGETDLI</sequence>
<evidence type="ECO:0000256" key="4">
    <source>
        <dbReference type="ARBA" id="ARBA00022490"/>
    </source>
</evidence>
<keyword evidence="12" id="KW-1185">Reference proteome</keyword>
<dbReference type="FunFam" id="3.10.310.10:FF:000001">
    <property type="entry name" value="Diaminopimelate epimerase"/>
    <property type="match status" value="1"/>
</dbReference>
<dbReference type="HAMAP" id="MF_00197">
    <property type="entry name" value="DAP_epimerase"/>
    <property type="match status" value="1"/>
</dbReference>
<dbReference type="Gene3D" id="3.10.310.10">
    <property type="entry name" value="Diaminopimelate Epimerase, Chain A, domain 1"/>
    <property type="match status" value="2"/>
</dbReference>
<gene>
    <name evidence="9" type="primary">dapF</name>
    <name evidence="11" type="ORF">SAMN02745134_00394</name>
</gene>
<feature type="binding site" evidence="9">
    <location>
        <begin position="73"/>
        <end position="74"/>
    </location>
    <ligand>
        <name>substrate</name>
    </ligand>
</feature>
<dbReference type="OrthoDB" id="9805408at2"/>
<evidence type="ECO:0000256" key="3">
    <source>
        <dbReference type="ARBA" id="ARBA00013080"/>
    </source>
</evidence>
<dbReference type="InterPro" id="IPR018510">
    <property type="entry name" value="DAP_epimerase_AS"/>
</dbReference>
<feature type="site" description="Could be important to modulate the pK values of the two catalytic cysteine residues" evidence="9">
    <location>
        <position position="210"/>
    </location>
</feature>
<keyword evidence="7 9" id="KW-0413">Isomerase</keyword>
<name>A0A1W1X1I5_9CLOT</name>
<comment type="subcellular location">
    <subcellularLocation>
        <location evidence="9">Cytoplasm</location>
    </subcellularLocation>
</comment>
<dbReference type="RefSeq" id="WP_084113582.1">
    <property type="nucleotide sequence ID" value="NZ_FWXH01000002.1"/>
</dbReference>
<dbReference type="SUPFAM" id="SSF54506">
    <property type="entry name" value="Diaminopimelate epimerase-like"/>
    <property type="match status" value="2"/>
</dbReference>
<dbReference type="Proteomes" id="UP000192468">
    <property type="component" value="Unassembled WGS sequence"/>
</dbReference>
<dbReference type="NCBIfam" id="TIGR00652">
    <property type="entry name" value="DapF"/>
    <property type="match status" value="1"/>
</dbReference>
<dbReference type="PANTHER" id="PTHR31689">
    <property type="entry name" value="DIAMINOPIMELATE EPIMERASE, CHLOROPLASTIC"/>
    <property type="match status" value="1"/>
</dbReference>
<comment type="subunit">
    <text evidence="9">Homodimer.</text>
</comment>
<accession>A0A1W1X1I5</accession>
<dbReference type="GO" id="GO:0005829">
    <property type="term" value="C:cytosol"/>
    <property type="evidence" value="ECO:0007669"/>
    <property type="project" value="TreeGrafter"/>
</dbReference>